<feature type="region of interest" description="Disordered" evidence="1">
    <location>
        <begin position="1"/>
        <end position="24"/>
    </location>
</feature>
<protein>
    <submittedName>
        <fullName evidence="2">Uncharacterized protein</fullName>
    </submittedName>
</protein>
<sequence>MNENQPTCPQAEASFASADEEMRQEDVSENDLCLPTGWKTTLPELDQVWISESLFRWSESSLPELDPMKTDHHWHYPPSPSSLSPQNCNGVPKLQQYFGHPLGKEFMKRFSQHMKKFHADKQKSPSVFQALLLDGLSRWNAARAGKSAQSPFSVRSSALAHSVNQLALLVCGEKVIDDAAPQECSGDFNSGDNDMEMAVKPCASSVQEPDCPREEQPQEEKPLLECENSALDFPDSNNTSTENAKCTEDASLFLTIVKVEEETLLSPCKEEDMESPIQPPNNIDMTPIKSEEIKVETLSDDVKEEPFLPPCSDEVLPAPVPAPVTPEQTQVAHTANAPPAGHFLPQQLATPSSLFITAGLPITSQRLLLAPVQLTAPPPPAPQKLMPILSAPAPQPLVRYVVNNAPGVLLLQPTTVSAPLLANASTIQHAETRGKSHRRILSKKL</sequence>
<proteinExistence type="predicted"/>
<keyword evidence="3" id="KW-1185">Reference proteome</keyword>
<dbReference type="AlphaFoldDB" id="A0AAV2JA14"/>
<name>A0AAV2JA14_KNICA</name>
<evidence type="ECO:0000313" key="2">
    <source>
        <dbReference type="EMBL" id="CAL1573306.1"/>
    </source>
</evidence>
<evidence type="ECO:0000256" key="1">
    <source>
        <dbReference type="SAM" id="MobiDB-lite"/>
    </source>
</evidence>
<organism evidence="2 3">
    <name type="scientific">Knipowitschia caucasica</name>
    <name type="common">Caucasian dwarf goby</name>
    <name type="synonym">Pomatoschistus caucasicus</name>
    <dbReference type="NCBI Taxonomy" id="637954"/>
    <lineage>
        <taxon>Eukaryota</taxon>
        <taxon>Metazoa</taxon>
        <taxon>Chordata</taxon>
        <taxon>Craniata</taxon>
        <taxon>Vertebrata</taxon>
        <taxon>Euteleostomi</taxon>
        <taxon>Actinopterygii</taxon>
        <taxon>Neopterygii</taxon>
        <taxon>Teleostei</taxon>
        <taxon>Neoteleostei</taxon>
        <taxon>Acanthomorphata</taxon>
        <taxon>Gobiaria</taxon>
        <taxon>Gobiiformes</taxon>
        <taxon>Gobioidei</taxon>
        <taxon>Gobiidae</taxon>
        <taxon>Gobiinae</taxon>
        <taxon>Knipowitschia</taxon>
    </lineage>
</organism>
<reference evidence="2 3" key="1">
    <citation type="submission" date="2024-04" db="EMBL/GenBank/DDBJ databases">
        <authorList>
            <person name="Waldvogel A.-M."/>
            <person name="Schoenle A."/>
        </authorList>
    </citation>
    <scope>NUCLEOTIDE SEQUENCE [LARGE SCALE GENOMIC DNA]</scope>
</reference>
<dbReference type="Proteomes" id="UP001497482">
    <property type="component" value="Chromosome 11"/>
</dbReference>
<evidence type="ECO:0000313" key="3">
    <source>
        <dbReference type="Proteomes" id="UP001497482"/>
    </source>
</evidence>
<dbReference type="EMBL" id="OZ035833">
    <property type="protein sequence ID" value="CAL1573306.1"/>
    <property type="molecule type" value="Genomic_DNA"/>
</dbReference>
<gene>
    <name evidence="2" type="ORF">KC01_LOCUS5236</name>
</gene>
<accession>A0AAV2JA14</accession>